<dbReference type="EMBL" id="LSBI01000007">
    <property type="protein sequence ID" value="OAQ85886.1"/>
    <property type="molecule type" value="Genomic_DNA"/>
</dbReference>
<evidence type="ECO:0000256" key="1">
    <source>
        <dbReference type="SAM" id="SignalP"/>
    </source>
</evidence>
<dbReference type="Proteomes" id="UP000078240">
    <property type="component" value="Unassembled WGS sequence"/>
</dbReference>
<evidence type="ECO:0000313" key="2">
    <source>
        <dbReference type="EMBL" id="OAQ77104.1"/>
    </source>
</evidence>
<proteinExistence type="predicted"/>
<dbReference type="AlphaFoldDB" id="A0A179GGX4"/>
<feature type="signal peptide" evidence="1">
    <location>
        <begin position="1"/>
        <end position="24"/>
    </location>
</feature>
<name>A0A179GGX4_PURLI</name>
<evidence type="ECO:0000313" key="3">
    <source>
        <dbReference type="EMBL" id="OAQ85886.1"/>
    </source>
</evidence>
<gene>
    <name evidence="2" type="ORF">VFPBJ_07576</name>
    <name evidence="3" type="ORF">VFPFJ_08275</name>
</gene>
<reference evidence="2 4" key="1">
    <citation type="submission" date="2016-01" db="EMBL/GenBank/DDBJ databases">
        <title>Biosynthesis of antibiotic leucinostatins and their inhibition on Phytophthora in bio-control Purpureocillium lilacinum.</title>
        <authorList>
            <person name="Wang G."/>
            <person name="Liu Z."/>
            <person name="Lin R."/>
            <person name="Li E."/>
            <person name="Mao Z."/>
            <person name="Ling J."/>
            <person name="Yin W."/>
            <person name="Xie B."/>
        </authorList>
    </citation>
    <scope>NUCLEOTIDE SEQUENCE [LARGE SCALE GENOMIC DNA]</scope>
    <source>
        <strain evidence="2">PLBJ-1</strain>
        <strain evidence="3">PLFJ-1</strain>
    </source>
</reference>
<comment type="caution">
    <text evidence="2">The sequence shown here is derived from an EMBL/GenBank/DDBJ whole genome shotgun (WGS) entry which is preliminary data.</text>
</comment>
<dbReference type="Proteomes" id="UP000078340">
    <property type="component" value="Unassembled WGS sequence"/>
</dbReference>
<keyword evidence="1" id="KW-0732">Signal</keyword>
<accession>A0A179GGX4</accession>
<protein>
    <submittedName>
        <fullName evidence="2">Uncharacterized protein</fullName>
    </submittedName>
</protein>
<dbReference type="EMBL" id="LSBH01000006">
    <property type="protein sequence ID" value="OAQ77104.1"/>
    <property type="molecule type" value="Genomic_DNA"/>
</dbReference>
<dbReference type="GeneID" id="28890398"/>
<feature type="chain" id="PRO_5010455921" evidence="1">
    <location>
        <begin position="25"/>
        <end position="367"/>
    </location>
</feature>
<dbReference type="KEGG" id="plj:28890398"/>
<organism evidence="2 4">
    <name type="scientific">Purpureocillium lilacinum</name>
    <name type="common">Paecilomyces lilacinus</name>
    <dbReference type="NCBI Taxonomy" id="33203"/>
    <lineage>
        <taxon>Eukaryota</taxon>
        <taxon>Fungi</taxon>
        <taxon>Dikarya</taxon>
        <taxon>Ascomycota</taxon>
        <taxon>Pezizomycotina</taxon>
        <taxon>Sordariomycetes</taxon>
        <taxon>Hypocreomycetidae</taxon>
        <taxon>Hypocreales</taxon>
        <taxon>Ophiocordycipitaceae</taxon>
        <taxon>Purpureocillium</taxon>
    </lineage>
</organism>
<sequence>MKCVFVAVMKAAITVACLSGLASAGPLLEPPTIYNGTMECQYSWKYGRPSRDEKCVGTLVWCFTGGARQRGKQSPEEAEFACAVKRGFDRSRIKLPLDSLINGTARDEVDNKLRVLSRQIDRTRLISRLSYVNDLHPIPDDPDPTVPALVRGLSVASMAGFKETRLVVSIRDLAWQAFAPPFAESAWHAVMHAYLGSVGFVQEVLRSPCFNPSEAMDIFAISHPEPQNETALEEMSSSLEIIATLELRARLILRLQRYSGKFLDSINPDRDMEDATPEMTVMIRHLVATLNATAKRRIRRIQLELKLAKASARLAFGSDFPEAERLVLALHQKFHHDLRQQLMPLFASDVDLNFSEFYKSPNYTLPQ</sequence>
<evidence type="ECO:0000313" key="4">
    <source>
        <dbReference type="Proteomes" id="UP000078240"/>
    </source>
</evidence>